<reference evidence="2 3" key="1">
    <citation type="journal article" date="2019" name="Environ. Microbiol.">
        <title>Species interactions and distinct microbial communities in high Arctic permafrost affected cryosols are associated with the CH4 and CO2 gas fluxes.</title>
        <authorList>
            <person name="Altshuler I."/>
            <person name="Hamel J."/>
            <person name="Turney S."/>
            <person name="Magnuson E."/>
            <person name="Levesque R."/>
            <person name="Greer C."/>
            <person name="Whyte L.G."/>
        </authorList>
    </citation>
    <scope>NUCLEOTIDE SEQUENCE [LARGE SCALE GENOMIC DNA]</scope>
    <source>
        <strain evidence="2 3">S9.3B</strain>
    </source>
</reference>
<proteinExistence type="predicted"/>
<dbReference type="Pfam" id="PF11903">
    <property type="entry name" value="ParD_like"/>
    <property type="match status" value="1"/>
</dbReference>
<name>A0A502ELK0_9PROT</name>
<sequence length="128" mass="13845">MLPIQRNVTIQATLVEAAEREGREMNRATAAQIEHWVRLGMAFESSPDVSKVKIRQALAGETTIDDLNALETRAFFANLAASMQTPTQAERDYYASLGGSSEAPGLSEEELYGDALPRPDSEGTSAGE</sequence>
<comment type="caution">
    <text evidence="2">The sequence shown here is derived from an EMBL/GenBank/DDBJ whole genome shotgun (WGS) entry which is preliminary data.</text>
</comment>
<accession>A0A502ELK0</accession>
<evidence type="ECO:0000256" key="1">
    <source>
        <dbReference type="SAM" id="MobiDB-lite"/>
    </source>
</evidence>
<evidence type="ECO:0008006" key="4">
    <source>
        <dbReference type="Google" id="ProtNLM"/>
    </source>
</evidence>
<protein>
    <recommendedName>
        <fullName evidence="4">ParD-like family protein</fullName>
    </recommendedName>
</protein>
<dbReference type="AlphaFoldDB" id="A0A502ELK0"/>
<feature type="region of interest" description="Disordered" evidence="1">
    <location>
        <begin position="92"/>
        <end position="128"/>
    </location>
</feature>
<dbReference type="OrthoDB" id="5422561at2"/>
<evidence type="ECO:0000313" key="2">
    <source>
        <dbReference type="EMBL" id="TPG37949.1"/>
    </source>
</evidence>
<dbReference type="Proteomes" id="UP000317078">
    <property type="component" value="Unassembled WGS sequence"/>
</dbReference>
<organism evidence="2 3">
    <name type="scientific">Muricoccus nepalensis</name>
    <dbReference type="NCBI Taxonomy" id="1854500"/>
    <lineage>
        <taxon>Bacteria</taxon>
        <taxon>Pseudomonadati</taxon>
        <taxon>Pseudomonadota</taxon>
        <taxon>Alphaproteobacteria</taxon>
        <taxon>Acetobacterales</taxon>
        <taxon>Roseomonadaceae</taxon>
        <taxon>Muricoccus</taxon>
    </lineage>
</organism>
<dbReference type="InterPro" id="IPR021831">
    <property type="entry name" value="ParD-like"/>
</dbReference>
<keyword evidence="3" id="KW-1185">Reference proteome</keyword>
<dbReference type="EMBL" id="RCZP01000082">
    <property type="protein sequence ID" value="TPG37949.1"/>
    <property type="molecule type" value="Genomic_DNA"/>
</dbReference>
<evidence type="ECO:0000313" key="3">
    <source>
        <dbReference type="Proteomes" id="UP000317078"/>
    </source>
</evidence>
<dbReference type="RefSeq" id="WP_140887678.1">
    <property type="nucleotide sequence ID" value="NZ_RCZP01000082.1"/>
</dbReference>
<gene>
    <name evidence="2" type="ORF">EAH89_29720</name>
</gene>